<dbReference type="Proteomes" id="UP000177215">
    <property type="component" value="Unassembled WGS sequence"/>
</dbReference>
<proteinExistence type="predicted"/>
<evidence type="ECO:0000313" key="1">
    <source>
        <dbReference type="EMBL" id="OGG76879.1"/>
    </source>
</evidence>
<comment type="caution">
    <text evidence="1">The sequence shown here is derived from an EMBL/GenBank/DDBJ whole genome shotgun (WGS) entry which is preliminary data.</text>
</comment>
<accession>A0A1F6ETC1</accession>
<organism evidence="1 2">
    <name type="scientific">Candidatus Kaiserbacteria bacterium RIFCSPLOWO2_01_FULL_54_24</name>
    <dbReference type="NCBI Taxonomy" id="1798515"/>
    <lineage>
        <taxon>Bacteria</taxon>
        <taxon>Candidatus Kaiseribacteriota</taxon>
    </lineage>
</organism>
<gene>
    <name evidence="1" type="ORF">A3B35_03525</name>
</gene>
<evidence type="ECO:0000313" key="2">
    <source>
        <dbReference type="Proteomes" id="UP000177215"/>
    </source>
</evidence>
<reference evidence="1 2" key="1">
    <citation type="journal article" date="2016" name="Nat. Commun.">
        <title>Thousands of microbial genomes shed light on interconnected biogeochemical processes in an aquifer system.</title>
        <authorList>
            <person name="Anantharaman K."/>
            <person name="Brown C.T."/>
            <person name="Hug L.A."/>
            <person name="Sharon I."/>
            <person name="Castelle C.J."/>
            <person name="Probst A.J."/>
            <person name="Thomas B.C."/>
            <person name="Singh A."/>
            <person name="Wilkins M.J."/>
            <person name="Karaoz U."/>
            <person name="Brodie E.L."/>
            <person name="Williams K.H."/>
            <person name="Hubbard S.S."/>
            <person name="Banfield J.F."/>
        </authorList>
    </citation>
    <scope>NUCLEOTIDE SEQUENCE [LARGE SCALE GENOMIC DNA]</scope>
</reference>
<dbReference type="EMBL" id="MFMC01000033">
    <property type="protein sequence ID" value="OGG76879.1"/>
    <property type="molecule type" value="Genomic_DNA"/>
</dbReference>
<sequence>MEEYVHPGNPVVNGRVLLSLKFGYAEGGVLLTFPFDPDIDEMPVGVYIMGNATVIHASGTVGQFQRALERHVLPAEAHAADDPS</sequence>
<protein>
    <submittedName>
        <fullName evidence="1">Uncharacterized protein</fullName>
    </submittedName>
</protein>
<name>A0A1F6ETC1_9BACT</name>
<dbReference type="AlphaFoldDB" id="A0A1F6ETC1"/>